<organism evidence="1 2">
    <name type="scientific">Candidatus Ornithocaccomicrobium faecavium</name>
    <dbReference type="NCBI Taxonomy" id="2840890"/>
    <lineage>
        <taxon>Bacteria</taxon>
        <taxon>Bacillati</taxon>
        <taxon>Bacillota</taxon>
        <taxon>Clostridia</taxon>
        <taxon>Candidatus Ornithocaccomicrobium</taxon>
    </lineage>
</organism>
<dbReference type="EMBL" id="DVOT01000007">
    <property type="protein sequence ID" value="HIV26398.1"/>
    <property type="molecule type" value="Genomic_DNA"/>
</dbReference>
<comment type="caution">
    <text evidence="1">The sequence shown here is derived from an EMBL/GenBank/DDBJ whole genome shotgun (WGS) entry which is preliminary data.</text>
</comment>
<accession>A0A9D1TBR3</accession>
<gene>
    <name evidence="1" type="ORF">IAA64_00385</name>
</gene>
<evidence type="ECO:0000313" key="2">
    <source>
        <dbReference type="Proteomes" id="UP000886884"/>
    </source>
</evidence>
<reference evidence="1" key="1">
    <citation type="submission" date="2020-10" db="EMBL/GenBank/DDBJ databases">
        <authorList>
            <person name="Gilroy R."/>
        </authorList>
    </citation>
    <scope>NUCLEOTIDE SEQUENCE</scope>
    <source>
        <strain evidence="1">CHK183-6373</strain>
    </source>
</reference>
<sequence length="64" mass="7116">MQHLSASLSVLEKEFAHLFDEKIIIYGLGIVHAGNEPFGQNNTRKFGAAYDYAGRHAPKRNKTG</sequence>
<evidence type="ECO:0000313" key="1">
    <source>
        <dbReference type="EMBL" id="HIV26398.1"/>
    </source>
</evidence>
<name>A0A9D1TBR3_9FIRM</name>
<reference evidence="1" key="2">
    <citation type="journal article" date="2021" name="PeerJ">
        <title>Extensive microbial diversity within the chicken gut microbiome revealed by metagenomics and culture.</title>
        <authorList>
            <person name="Gilroy R."/>
            <person name="Ravi A."/>
            <person name="Getino M."/>
            <person name="Pursley I."/>
            <person name="Horton D.L."/>
            <person name="Alikhan N.F."/>
            <person name="Baker D."/>
            <person name="Gharbi K."/>
            <person name="Hall N."/>
            <person name="Watson M."/>
            <person name="Adriaenssens E.M."/>
            <person name="Foster-Nyarko E."/>
            <person name="Jarju S."/>
            <person name="Secka A."/>
            <person name="Antonio M."/>
            <person name="Oren A."/>
            <person name="Chaudhuri R.R."/>
            <person name="La Ragione R."/>
            <person name="Hildebrand F."/>
            <person name="Pallen M.J."/>
        </authorList>
    </citation>
    <scope>NUCLEOTIDE SEQUENCE</scope>
    <source>
        <strain evidence="1">CHK183-6373</strain>
    </source>
</reference>
<proteinExistence type="predicted"/>
<protein>
    <submittedName>
        <fullName evidence="1">Uncharacterized protein</fullName>
    </submittedName>
</protein>
<dbReference type="Proteomes" id="UP000886884">
    <property type="component" value="Unassembled WGS sequence"/>
</dbReference>
<dbReference type="AlphaFoldDB" id="A0A9D1TBR3"/>